<evidence type="ECO:0000313" key="5">
    <source>
        <dbReference type="Proteomes" id="UP001139179"/>
    </source>
</evidence>
<evidence type="ECO:0000256" key="2">
    <source>
        <dbReference type="NCBIfam" id="TIGR02864"/>
    </source>
</evidence>
<dbReference type="InterPro" id="IPR012613">
    <property type="entry name" value="SASP_SspO"/>
</dbReference>
<feature type="region of interest" description="Disordered" evidence="3">
    <location>
        <begin position="1"/>
        <end position="53"/>
    </location>
</feature>
<name>A0A9X2DML0_9BACI</name>
<protein>
    <recommendedName>
        <fullName evidence="2">Small acid-soluble spore protein O</fullName>
    </recommendedName>
</protein>
<evidence type="ECO:0000256" key="1">
    <source>
        <dbReference type="ARBA" id="ARBA00022969"/>
    </source>
</evidence>
<dbReference type="NCBIfam" id="TIGR02864">
    <property type="entry name" value="spore_sspO"/>
    <property type="match status" value="1"/>
</dbReference>
<dbReference type="AlphaFoldDB" id="A0A9X2DML0"/>
<proteinExistence type="predicted"/>
<dbReference type="GO" id="GO:0030436">
    <property type="term" value="P:asexual sporulation"/>
    <property type="evidence" value="ECO:0007669"/>
    <property type="project" value="UniProtKB-UniRule"/>
</dbReference>
<evidence type="ECO:0000256" key="3">
    <source>
        <dbReference type="SAM" id="MobiDB-lite"/>
    </source>
</evidence>
<organism evidence="4 5">
    <name type="scientific">Halalkalibacter oceani</name>
    <dbReference type="NCBI Taxonomy" id="1653776"/>
    <lineage>
        <taxon>Bacteria</taxon>
        <taxon>Bacillati</taxon>
        <taxon>Bacillota</taxon>
        <taxon>Bacilli</taxon>
        <taxon>Bacillales</taxon>
        <taxon>Bacillaceae</taxon>
        <taxon>Halalkalibacter</taxon>
    </lineage>
</organism>
<reference evidence="4" key="1">
    <citation type="submission" date="2022-05" db="EMBL/GenBank/DDBJ databases">
        <title>Comparative Genomics of Spacecraft Associated Microbes.</title>
        <authorList>
            <person name="Tran M.T."/>
            <person name="Wright A."/>
            <person name="Seuylemezian A."/>
            <person name="Eisen J."/>
            <person name="Coil D."/>
        </authorList>
    </citation>
    <scope>NUCLEOTIDE SEQUENCE</scope>
    <source>
        <strain evidence="4">214.1.1</strain>
    </source>
</reference>
<keyword evidence="5" id="KW-1185">Reference proteome</keyword>
<keyword evidence="1" id="KW-0749">Sporulation</keyword>
<dbReference type="GO" id="GO:0042601">
    <property type="term" value="C:endospore-forming forespore"/>
    <property type="evidence" value="ECO:0007669"/>
    <property type="project" value="InterPro"/>
</dbReference>
<dbReference type="Proteomes" id="UP001139179">
    <property type="component" value="Unassembled WGS sequence"/>
</dbReference>
<dbReference type="Pfam" id="PF08175">
    <property type="entry name" value="SspO"/>
    <property type="match status" value="1"/>
</dbReference>
<comment type="caution">
    <text evidence="4">The sequence shown here is derived from an EMBL/GenBank/DDBJ whole genome shotgun (WGS) entry which is preliminary data.</text>
</comment>
<dbReference type="GO" id="GO:0030435">
    <property type="term" value="P:sporulation resulting in formation of a cellular spore"/>
    <property type="evidence" value="ECO:0007669"/>
    <property type="project" value="UniProtKB-KW"/>
</dbReference>
<evidence type="ECO:0000313" key="4">
    <source>
        <dbReference type="EMBL" id="MCM3713399.1"/>
    </source>
</evidence>
<dbReference type="EMBL" id="JAMBOL010000002">
    <property type="protein sequence ID" value="MCM3713399.1"/>
    <property type="molecule type" value="Genomic_DNA"/>
</dbReference>
<dbReference type="RefSeq" id="WP_251222202.1">
    <property type="nucleotide sequence ID" value="NZ_JAMBOL010000002.1"/>
</dbReference>
<sequence>MAKKKANHQMTGMNDAPAQGKDTGYNGAFETEAANEPLTEMQRQNNKKTKKRQ</sequence>
<gene>
    <name evidence="4" type="primary">sspO</name>
    <name evidence="4" type="ORF">M3202_04820</name>
</gene>
<accession>A0A9X2DML0</accession>